<dbReference type="Gramene" id="KGN56438">
    <property type="protein sequence ID" value="KGN56438"/>
    <property type="gene ID" value="Csa_3G119702"/>
</dbReference>
<reference evidence="5 6" key="4">
    <citation type="journal article" date="2011" name="BMC Genomics">
        <title>RNA-Seq improves annotation of protein-coding genes in the cucumber genome.</title>
        <authorList>
            <person name="Li Z."/>
            <person name="Zhang Z."/>
            <person name="Yan P."/>
            <person name="Huang S."/>
            <person name="Fei Z."/>
            <person name="Lin K."/>
        </authorList>
    </citation>
    <scope>NUCLEOTIDE SEQUENCE [LARGE SCALE GENOMIC DNA]</scope>
    <source>
        <strain evidence="6">cv. 9930</strain>
    </source>
</reference>
<dbReference type="EMBL" id="CM002924">
    <property type="protein sequence ID" value="KGN56438.1"/>
    <property type="molecule type" value="Genomic_DNA"/>
</dbReference>
<evidence type="ECO:0000256" key="2">
    <source>
        <dbReference type="ARBA" id="ARBA00023002"/>
    </source>
</evidence>
<dbReference type="InterPro" id="IPR050425">
    <property type="entry name" value="NAD(P)_dehydrat-like"/>
</dbReference>
<keyword evidence="6" id="KW-1185">Reference proteome</keyword>
<dbReference type="GO" id="GO:0006694">
    <property type="term" value="P:steroid biosynthetic process"/>
    <property type="evidence" value="ECO:0007669"/>
    <property type="project" value="InterPro"/>
</dbReference>
<dbReference type="eggNOG" id="KOG1502">
    <property type="taxonomic scope" value="Eukaryota"/>
</dbReference>
<dbReference type="Pfam" id="PF01073">
    <property type="entry name" value="3Beta_HSD"/>
    <property type="match status" value="1"/>
</dbReference>
<dbReference type="STRING" id="3659.A0A0A0L3X0"/>
<comment type="similarity">
    <text evidence="3">Belongs to the 3-beta-HSD family.</text>
</comment>
<reference evidence="5 6" key="1">
    <citation type="journal article" date="2009" name="Nat. Genet.">
        <title>The genome of the cucumber, Cucumis sativus L.</title>
        <authorList>
            <person name="Huang S."/>
            <person name="Li R."/>
            <person name="Zhang Z."/>
            <person name="Li L."/>
            <person name="Gu X."/>
            <person name="Fan W."/>
            <person name="Lucas W.J."/>
            <person name="Wang X."/>
            <person name="Xie B."/>
            <person name="Ni P."/>
            <person name="Ren Y."/>
            <person name="Zhu H."/>
            <person name="Li J."/>
            <person name="Lin K."/>
            <person name="Jin W."/>
            <person name="Fei Z."/>
            <person name="Li G."/>
            <person name="Staub J."/>
            <person name="Kilian A."/>
            <person name="van der Vossen E.A."/>
            <person name="Wu Y."/>
            <person name="Guo J."/>
            <person name="He J."/>
            <person name="Jia Z."/>
            <person name="Ren Y."/>
            <person name="Tian G."/>
            <person name="Lu Y."/>
            <person name="Ruan J."/>
            <person name="Qian W."/>
            <person name="Wang M."/>
            <person name="Huang Q."/>
            <person name="Li B."/>
            <person name="Xuan Z."/>
            <person name="Cao J."/>
            <person name="Asan"/>
            <person name="Wu Z."/>
            <person name="Zhang J."/>
            <person name="Cai Q."/>
            <person name="Bai Y."/>
            <person name="Zhao B."/>
            <person name="Han Y."/>
            <person name="Li Y."/>
            <person name="Li X."/>
            <person name="Wang S."/>
            <person name="Shi Q."/>
            <person name="Liu S."/>
            <person name="Cho W.K."/>
            <person name="Kim J.Y."/>
            <person name="Xu Y."/>
            <person name="Heller-Uszynska K."/>
            <person name="Miao H."/>
            <person name="Cheng Z."/>
            <person name="Zhang S."/>
            <person name="Wu J."/>
            <person name="Yang Y."/>
            <person name="Kang H."/>
            <person name="Li M."/>
            <person name="Liang H."/>
            <person name="Ren X."/>
            <person name="Shi Z."/>
            <person name="Wen M."/>
            <person name="Jian M."/>
            <person name="Yang H."/>
            <person name="Zhang G."/>
            <person name="Yang Z."/>
            <person name="Chen R."/>
            <person name="Liu S."/>
            <person name="Li J."/>
            <person name="Ma L."/>
            <person name="Liu H."/>
            <person name="Zhou Y."/>
            <person name="Zhao J."/>
            <person name="Fang X."/>
            <person name="Li G."/>
            <person name="Fang L."/>
            <person name="Li Y."/>
            <person name="Liu D."/>
            <person name="Zheng H."/>
            <person name="Zhang Y."/>
            <person name="Qin N."/>
            <person name="Li Z."/>
            <person name="Yang G."/>
            <person name="Yang S."/>
            <person name="Bolund L."/>
            <person name="Kristiansen K."/>
            <person name="Zheng H."/>
            <person name="Li S."/>
            <person name="Zhang X."/>
            <person name="Yang H."/>
            <person name="Wang J."/>
            <person name="Sun R."/>
            <person name="Zhang B."/>
            <person name="Jiang S."/>
            <person name="Wang J."/>
            <person name="Du Y."/>
            <person name="Li S."/>
        </authorList>
    </citation>
    <scope>NUCLEOTIDE SEQUENCE [LARGE SCALE GENOMIC DNA]</scope>
    <source>
        <strain evidence="6">cv. 9930</strain>
    </source>
</reference>
<dbReference type="InterPro" id="IPR002225">
    <property type="entry name" value="3Beta_OHSteriod_DH/Estase"/>
</dbReference>
<gene>
    <name evidence="5" type="ORF">Csa_3G119702</name>
</gene>
<dbReference type="GO" id="GO:0016616">
    <property type="term" value="F:oxidoreductase activity, acting on the CH-OH group of donors, NAD or NADP as acceptor"/>
    <property type="evidence" value="ECO:0000318"/>
    <property type="project" value="GO_Central"/>
</dbReference>
<dbReference type="Gene3D" id="3.40.50.720">
    <property type="entry name" value="NAD(P)-binding Rossmann-like Domain"/>
    <property type="match status" value="1"/>
</dbReference>
<dbReference type="Proteomes" id="UP000029981">
    <property type="component" value="Chromosome 3"/>
</dbReference>
<evidence type="ECO:0000259" key="4">
    <source>
        <dbReference type="Pfam" id="PF01073"/>
    </source>
</evidence>
<evidence type="ECO:0000256" key="1">
    <source>
        <dbReference type="ARBA" id="ARBA00022857"/>
    </source>
</evidence>
<name>A0A0A0L3X0_CUCSA</name>
<reference evidence="5 6" key="2">
    <citation type="journal article" date="2009" name="PLoS ONE">
        <title>An integrated genetic and cytogenetic map of the cucumber genome.</title>
        <authorList>
            <person name="Ren Y."/>
            <person name="Zhang Z."/>
            <person name="Liu J."/>
            <person name="Staub J.E."/>
            <person name="Han Y."/>
            <person name="Cheng Z."/>
            <person name="Li X."/>
            <person name="Lu J."/>
            <person name="Miao H."/>
            <person name="Kang H."/>
            <person name="Xie B."/>
            <person name="Gu X."/>
            <person name="Wang X."/>
            <person name="Du Y."/>
            <person name="Jin W."/>
            <person name="Huang S."/>
        </authorList>
    </citation>
    <scope>NUCLEOTIDE SEQUENCE [LARGE SCALE GENOMIC DNA]</scope>
    <source>
        <strain evidence="6">cv. 9930</strain>
    </source>
</reference>
<dbReference type="KEGG" id="csv:105434811"/>
<dbReference type="PANTHER" id="PTHR10366:SF696">
    <property type="entry name" value="OS07G0601900 PROTEIN"/>
    <property type="match status" value="1"/>
</dbReference>
<dbReference type="InterPro" id="IPR036291">
    <property type="entry name" value="NAD(P)-bd_dom_sf"/>
</dbReference>
<dbReference type="PANTHER" id="PTHR10366">
    <property type="entry name" value="NAD DEPENDENT EPIMERASE/DEHYDRATASE"/>
    <property type="match status" value="1"/>
</dbReference>
<organism evidence="5 6">
    <name type="scientific">Cucumis sativus</name>
    <name type="common">Cucumber</name>
    <dbReference type="NCBI Taxonomy" id="3659"/>
    <lineage>
        <taxon>Eukaryota</taxon>
        <taxon>Viridiplantae</taxon>
        <taxon>Streptophyta</taxon>
        <taxon>Embryophyta</taxon>
        <taxon>Tracheophyta</taxon>
        <taxon>Spermatophyta</taxon>
        <taxon>Magnoliopsida</taxon>
        <taxon>eudicotyledons</taxon>
        <taxon>Gunneridae</taxon>
        <taxon>Pentapetalae</taxon>
        <taxon>rosids</taxon>
        <taxon>fabids</taxon>
        <taxon>Cucurbitales</taxon>
        <taxon>Cucurbitaceae</taxon>
        <taxon>Benincaseae</taxon>
        <taxon>Cucumis</taxon>
    </lineage>
</organism>
<sequence>MSGCYRVCVTGGSGYVAASLVKTLLQNGHIDHATLRNLDDESKVGILKSLPNATTNLVLFEADIYKPHQFEAAITGTHFVFHLATPMHHIQGSQFRNTTEASVTTTKMITKFCVESGTVRRLIYTASIVSMSPMKDDGSGFKEFFDESCWTPLNLSYPFSDSLILEYVESKTVTEKELLKFRESEESERLEVVSLACGLVVGESPHPSSALSTMSITPSPALSTYITFSQFIDESELFKYFRSLEELNGKVPLVHINDVCDAHIFCMEQSSIDGRFLCASSFLSSSDTANYYHLHHPQLKQKHGVSEEVPHRNINMNSNKLIERGFIYKYDGDMILEDAFRCCKNQIS</sequence>
<reference evidence="5 6" key="3">
    <citation type="journal article" date="2010" name="BMC Genomics">
        <title>Transcriptome sequencing and comparative analysis of cucumber flowers with different sex types.</title>
        <authorList>
            <person name="Guo S."/>
            <person name="Zheng Y."/>
            <person name="Joung J.G."/>
            <person name="Liu S."/>
            <person name="Zhang Z."/>
            <person name="Crasta O.R."/>
            <person name="Sobral B.W."/>
            <person name="Xu Y."/>
            <person name="Huang S."/>
            <person name="Fei Z."/>
        </authorList>
    </citation>
    <scope>NUCLEOTIDE SEQUENCE [LARGE SCALE GENOMIC DNA]</scope>
    <source>
        <strain evidence="6">cv. 9930</strain>
    </source>
</reference>
<dbReference type="AlphaFoldDB" id="A0A0A0L3X0"/>
<dbReference type="OrthoDB" id="2735536at2759"/>
<evidence type="ECO:0000256" key="3">
    <source>
        <dbReference type="RuleBase" id="RU004475"/>
    </source>
</evidence>
<dbReference type="OMA" id="QVTHNAR"/>
<accession>A0A0A0L3X0</accession>
<keyword evidence="2 3" id="KW-0560">Oxidoreductase</keyword>
<evidence type="ECO:0000313" key="5">
    <source>
        <dbReference type="EMBL" id="KGN56438.1"/>
    </source>
</evidence>
<keyword evidence="1" id="KW-0521">NADP</keyword>
<evidence type="ECO:0000313" key="6">
    <source>
        <dbReference type="Proteomes" id="UP000029981"/>
    </source>
</evidence>
<feature type="domain" description="3-beta hydroxysteroid dehydrogenase/isomerase" evidence="4">
    <location>
        <begin position="9"/>
        <end position="133"/>
    </location>
</feature>
<proteinExistence type="inferred from homology"/>
<protein>
    <recommendedName>
        <fullName evidence="4">3-beta hydroxysteroid dehydrogenase/isomerase domain-containing protein</fullName>
    </recommendedName>
</protein>
<dbReference type="FunFam" id="3.40.50.720:FF:000645">
    <property type="entry name" value="Anthocyanidin reductase ((2S)-flavan-3-ol-forming)"/>
    <property type="match status" value="1"/>
</dbReference>
<dbReference type="SUPFAM" id="SSF51735">
    <property type="entry name" value="NAD(P)-binding Rossmann-fold domains"/>
    <property type="match status" value="1"/>
</dbReference>